<evidence type="ECO:0000313" key="1">
    <source>
        <dbReference type="EMBL" id="OCT96976.1"/>
    </source>
</evidence>
<dbReference type="Proteomes" id="UP000694892">
    <property type="component" value="Chromosome 1S"/>
</dbReference>
<dbReference type="AlphaFoldDB" id="A0A974I0S8"/>
<gene>
    <name evidence="1" type="ORF">XELAEV_18009197mg</name>
</gene>
<dbReference type="EMBL" id="CM004467">
    <property type="protein sequence ID" value="OCT96976.1"/>
    <property type="molecule type" value="Genomic_DNA"/>
</dbReference>
<reference evidence="2" key="1">
    <citation type="journal article" date="2016" name="Nature">
        <title>Genome evolution in the allotetraploid frog Xenopus laevis.</title>
        <authorList>
            <person name="Session A.M."/>
            <person name="Uno Y."/>
            <person name="Kwon T."/>
            <person name="Chapman J.A."/>
            <person name="Toyoda A."/>
            <person name="Takahashi S."/>
            <person name="Fukui A."/>
            <person name="Hikosaka A."/>
            <person name="Suzuki A."/>
            <person name="Kondo M."/>
            <person name="van Heeringen S.J."/>
            <person name="Quigley I."/>
            <person name="Heinz S."/>
            <person name="Ogino H."/>
            <person name="Ochi H."/>
            <person name="Hellsten U."/>
            <person name="Lyons J.B."/>
            <person name="Simakov O."/>
            <person name="Putnam N."/>
            <person name="Stites J."/>
            <person name="Kuroki Y."/>
            <person name="Tanaka T."/>
            <person name="Michiue T."/>
            <person name="Watanabe M."/>
            <person name="Bogdanovic O."/>
            <person name="Lister R."/>
            <person name="Georgiou G."/>
            <person name="Paranjpe S.S."/>
            <person name="van Kruijsbergen I."/>
            <person name="Shu S."/>
            <person name="Carlson J."/>
            <person name="Kinoshita T."/>
            <person name="Ohta Y."/>
            <person name="Mawaribuchi S."/>
            <person name="Jenkins J."/>
            <person name="Grimwood J."/>
            <person name="Schmutz J."/>
            <person name="Mitros T."/>
            <person name="Mozaffari S.V."/>
            <person name="Suzuki Y."/>
            <person name="Haramoto Y."/>
            <person name="Yamamoto T.S."/>
            <person name="Takagi C."/>
            <person name="Heald R."/>
            <person name="Miller K."/>
            <person name="Haudenschild C."/>
            <person name="Kitzman J."/>
            <person name="Nakayama T."/>
            <person name="Izutsu Y."/>
            <person name="Robert J."/>
            <person name="Fortriede J."/>
            <person name="Burns K."/>
            <person name="Lotay V."/>
            <person name="Karimi K."/>
            <person name="Yasuoka Y."/>
            <person name="Dichmann D.S."/>
            <person name="Flajnik M.F."/>
            <person name="Houston D.W."/>
            <person name="Shendure J."/>
            <person name="DuPasquier L."/>
            <person name="Vize P.D."/>
            <person name="Zorn A.M."/>
            <person name="Ito M."/>
            <person name="Marcotte E.M."/>
            <person name="Wallingford J.B."/>
            <person name="Ito Y."/>
            <person name="Asashima M."/>
            <person name="Ueno N."/>
            <person name="Matsuda Y."/>
            <person name="Veenstra G.J."/>
            <person name="Fujiyama A."/>
            <person name="Harland R.M."/>
            <person name="Taira M."/>
            <person name="Rokhsar D.S."/>
        </authorList>
    </citation>
    <scope>NUCLEOTIDE SEQUENCE [LARGE SCALE GENOMIC DNA]</scope>
    <source>
        <strain evidence="2">J</strain>
    </source>
</reference>
<proteinExistence type="predicted"/>
<organism evidence="1 2">
    <name type="scientific">Xenopus laevis</name>
    <name type="common">African clawed frog</name>
    <dbReference type="NCBI Taxonomy" id="8355"/>
    <lineage>
        <taxon>Eukaryota</taxon>
        <taxon>Metazoa</taxon>
        <taxon>Chordata</taxon>
        <taxon>Craniata</taxon>
        <taxon>Vertebrata</taxon>
        <taxon>Euteleostomi</taxon>
        <taxon>Amphibia</taxon>
        <taxon>Batrachia</taxon>
        <taxon>Anura</taxon>
        <taxon>Pipoidea</taxon>
        <taxon>Pipidae</taxon>
        <taxon>Xenopodinae</taxon>
        <taxon>Xenopus</taxon>
        <taxon>Xenopus</taxon>
    </lineage>
</organism>
<evidence type="ECO:0000313" key="2">
    <source>
        <dbReference type="Proteomes" id="UP000694892"/>
    </source>
</evidence>
<name>A0A974I0S8_XENLA</name>
<accession>A0A974I0S8</accession>
<protein>
    <submittedName>
        <fullName evidence="1">Uncharacterized protein</fullName>
    </submittedName>
</protein>
<sequence length="100" mass="11467">MSESLDPSKWITAVCNVSYIFIAHKSRVIETLALTVVIMQLGLNVFNRSLLQQIGQYWQMNSFPVKFIYKLCLANRKAAPATLYAINMVIVYVNTQYLDM</sequence>